<dbReference type="Gene3D" id="2.120.10.30">
    <property type="entry name" value="TolB, C-terminal domain"/>
    <property type="match status" value="1"/>
</dbReference>
<name>A0A9D4EM48_DREPO</name>
<keyword evidence="1" id="KW-0175">Coiled coil</keyword>
<dbReference type="Proteomes" id="UP000828390">
    <property type="component" value="Unassembled WGS sequence"/>
</dbReference>
<accession>A0A9D4EM48</accession>
<organism evidence="2 3">
    <name type="scientific">Dreissena polymorpha</name>
    <name type="common">Zebra mussel</name>
    <name type="synonym">Mytilus polymorpha</name>
    <dbReference type="NCBI Taxonomy" id="45954"/>
    <lineage>
        <taxon>Eukaryota</taxon>
        <taxon>Metazoa</taxon>
        <taxon>Spiralia</taxon>
        <taxon>Lophotrochozoa</taxon>
        <taxon>Mollusca</taxon>
        <taxon>Bivalvia</taxon>
        <taxon>Autobranchia</taxon>
        <taxon>Heteroconchia</taxon>
        <taxon>Euheterodonta</taxon>
        <taxon>Imparidentia</taxon>
        <taxon>Neoheterodontei</taxon>
        <taxon>Myida</taxon>
        <taxon>Dreissenoidea</taxon>
        <taxon>Dreissenidae</taxon>
        <taxon>Dreissena</taxon>
    </lineage>
</organism>
<dbReference type="AlphaFoldDB" id="A0A9D4EM48"/>
<sequence>MSVDMQQLSSNLQTILDELNKFKSSPDVSIKSIEVSYSEKLQEIRNQRKKLNAALDALENTTLAELNELRTTLQAALKKDVDNCNRLKDELKQLSEAVEGLCDKSKNELEFLASRKCLYKIQESDSYLKENPVKMQSSIMFRSNIDIEKYLSQQTSLGKFVESKQSLTLKISPNQILTVKSKSEYSVRMSSDTKQTYQINGICCLPSDQVIVIDHFNYKVKLLDQHYNVASHCDVTGNPISICQITSSEVAVNVGSDVQFISVSNGQLVNGRKFQLQHAASGISHHQGALYITSATALYHYTLTGSLVKKLYEDASGSHTVYRCAVSPAGDRIYVTNHSQHKLITLATDGTQISTFTDPELKDPWGVHVTPSGQVLVCGQSSHTVMQVDHAGSKRLATLISNKDGVISPISVCYNTNTHQILVGLYRNDKINLVVLQ</sequence>
<evidence type="ECO:0000256" key="1">
    <source>
        <dbReference type="SAM" id="Coils"/>
    </source>
</evidence>
<feature type="coiled-coil region" evidence="1">
    <location>
        <begin position="5"/>
        <end position="104"/>
    </location>
</feature>
<reference evidence="2" key="2">
    <citation type="submission" date="2020-11" db="EMBL/GenBank/DDBJ databases">
        <authorList>
            <person name="McCartney M.A."/>
            <person name="Auch B."/>
            <person name="Kono T."/>
            <person name="Mallez S."/>
            <person name="Becker A."/>
            <person name="Gohl D.M."/>
            <person name="Silverstein K.A.T."/>
            <person name="Koren S."/>
            <person name="Bechman K.B."/>
            <person name="Herman A."/>
            <person name="Abrahante J.E."/>
            <person name="Garbe J."/>
        </authorList>
    </citation>
    <scope>NUCLEOTIDE SEQUENCE</scope>
    <source>
        <strain evidence="2">Duluth1</strain>
        <tissue evidence="2">Whole animal</tissue>
    </source>
</reference>
<evidence type="ECO:0000313" key="2">
    <source>
        <dbReference type="EMBL" id="KAH3782183.1"/>
    </source>
</evidence>
<reference evidence="2" key="1">
    <citation type="journal article" date="2019" name="bioRxiv">
        <title>The Genome of the Zebra Mussel, Dreissena polymorpha: A Resource for Invasive Species Research.</title>
        <authorList>
            <person name="McCartney M.A."/>
            <person name="Auch B."/>
            <person name="Kono T."/>
            <person name="Mallez S."/>
            <person name="Zhang Y."/>
            <person name="Obille A."/>
            <person name="Becker A."/>
            <person name="Abrahante J.E."/>
            <person name="Garbe J."/>
            <person name="Badalamenti J.P."/>
            <person name="Herman A."/>
            <person name="Mangelson H."/>
            <person name="Liachko I."/>
            <person name="Sullivan S."/>
            <person name="Sone E.D."/>
            <person name="Koren S."/>
            <person name="Silverstein K.A.T."/>
            <person name="Beckman K.B."/>
            <person name="Gohl D.M."/>
        </authorList>
    </citation>
    <scope>NUCLEOTIDE SEQUENCE</scope>
    <source>
        <strain evidence="2">Duluth1</strain>
        <tissue evidence="2">Whole animal</tissue>
    </source>
</reference>
<gene>
    <name evidence="2" type="ORF">DPMN_160095</name>
</gene>
<dbReference type="SUPFAM" id="SSF101898">
    <property type="entry name" value="NHL repeat"/>
    <property type="match status" value="1"/>
</dbReference>
<dbReference type="EMBL" id="JAIWYP010000008">
    <property type="protein sequence ID" value="KAH3782183.1"/>
    <property type="molecule type" value="Genomic_DNA"/>
</dbReference>
<evidence type="ECO:0000313" key="3">
    <source>
        <dbReference type="Proteomes" id="UP000828390"/>
    </source>
</evidence>
<dbReference type="InterPro" id="IPR011042">
    <property type="entry name" value="6-blade_b-propeller_TolB-like"/>
</dbReference>
<keyword evidence="3" id="KW-1185">Reference proteome</keyword>
<protein>
    <submittedName>
        <fullName evidence="2">Uncharacterized protein</fullName>
    </submittedName>
</protein>
<proteinExistence type="predicted"/>
<comment type="caution">
    <text evidence="2">The sequence shown here is derived from an EMBL/GenBank/DDBJ whole genome shotgun (WGS) entry which is preliminary data.</text>
</comment>